<evidence type="ECO:0000313" key="2">
    <source>
        <dbReference type="Proteomes" id="UP000466442"/>
    </source>
</evidence>
<evidence type="ECO:0000313" key="1">
    <source>
        <dbReference type="EMBL" id="KAF6199370.1"/>
    </source>
</evidence>
<dbReference type="AlphaFoldDB" id="A0A6A4J9E6"/>
<comment type="caution">
    <text evidence="1">The sequence shown here is derived from an EMBL/GenBank/DDBJ whole genome shotgun (WGS) entry which is preliminary data.</text>
</comment>
<organism evidence="1 2">
    <name type="scientific">Apolygus lucorum</name>
    <name type="common">Small green plant bug</name>
    <name type="synonym">Lygocoris lucorum</name>
    <dbReference type="NCBI Taxonomy" id="248454"/>
    <lineage>
        <taxon>Eukaryota</taxon>
        <taxon>Metazoa</taxon>
        <taxon>Ecdysozoa</taxon>
        <taxon>Arthropoda</taxon>
        <taxon>Hexapoda</taxon>
        <taxon>Insecta</taxon>
        <taxon>Pterygota</taxon>
        <taxon>Neoptera</taxon>
        <taxon>Paraneoptera</taxon>
        <taxon>Hemiptera</taxon>
        <taxon>Heteroptera</taxon>
        <taxon>Panheteroptera</taxon>
        <taxon>Cimicomorpha</taxon>
        <taxon>Miridae</taxon>
        <taxon>Mirini</taxon>
        <taxon>Apolygus</taxon>
    </lineage>
</organism>
<dbReference type="EMBL" id="WIXP02000015">
    <property type="protein sequence ID" value="KAF6199370.1"/>
    <property type="molecule type" value="Genomic_DNA"/>
</dbReference>
<gene>
    <name evidence="1" type="ORF">GE061_007396</name>
</gene>
<reference evidence="1" key="1">
    <citation type="journal article" date="2021" name="Mol. Ecol. Resour.">
        <title>Apolygus lucorum genome provides insights into omnivorousness and mesophyll feeding.</title>
        <authorList>
            <person name="Liu Y."/>
            <person name="Liu H."/>
            <person name="Wang H."/>
            <person name="Huang T."/>
            <person name="Liu B."/>
            <person name="Yang B."/>
            <person name="Yin L."/>
            <person name="Li B."/>
            <person name="Zhang Y."/>
            <person name="Zhang S."/>
            <person name="Jiang F."/>
            <person name="Zhang X."/>
            <person name="Ren Y."/>
            <person name="Wang B."/>
            <person name="Wang S."/>
            <person name="Lu Y."/>
            <person name="Wu K."/>
            <person name="Fan W."/>
            <person name="Wang G."/>
        </authorList>
    </citation>
    <scope>NUCLEOTIDE SEQUENCE</scope>
    <source>
        <strain evidence="1">12Hb</strain>
    </source>
</reference>
<keyword evidence="2" id="KW-1185">Reference proteome</keyword>
<accession>A0A6A4J9E6</accession>
<proteinExistence type="predicted"/>
<name>A0A6A4J9E6_APOLU</name>
<protein>
    <submittedName>
        <fullName evidence="1">Uncharacterized protein</fullName>
    </submittedName>
</protein>
<sequence length="112" mass="13105">MGYLHPTWVVIVFVLAWLATFDSRPLTDKQITMLKRNIENWDSAPKVEKICEGKVWRKSNITTFKFRYDSPSGALCDAEYKIKVDKDNAKMTQHRFECTEVPAEDPEEEDFD</sequence>
<dbReference type="Proteomes" id="UP000466442">
    <property type="component" value="Unassembled WGS sequence"/>
</dbReference>